<dbReference type="GO" id="GO:0004180">
    <property type="term" value="F:carboxypeptidase activity"/>
    <property type="evidence" value="ECO:0007669"/>
    <property type="project" value="UniProtKB-KW"/>
</dbReference>
<dbReference type="KEGG" id="tsig:D6T69_11830"/>
<sequence>MRVFLFLCFVSITAFSQTVVLKNKVIDAYTNDPVAYANISFLNENVGVSSDENGHFSLQINKKILKSKVHVSCLNYKDTVVLASVLQSESLKLQPKLYELEEVIISKKADRELVVDEYKRRDIKASFGGRKGSPWIVTKYFPYKSEYKNFPFLKSVTIYFTSFLSRKKAKFRVRFFKVDEKTGKPSEDILKESLIVDVKKTNGKTEVDVSKFNIEFPKEGFFVGLERIHIPYNFHKIKYTKQGSRKKYKDTIVAPDFGAIYTKDSTWVKSSGKWVKHYFPQEFYKGNALKPAISVTLSN</sequence>
<evidence type="ECO:0000313" key="2">
    <source>
        <dbReference type="EMBL" id="AZJ36180.1"/>
    </source>
</evidence>
<evidence type="ECO:0000313" key="3">
    <source>
        <dbReference type="Proteomes" id="UP000274593"/>
    </source>
</evidence>
<dbReference type="SUPFAM" id="SSF49464">
    <property type="entry name" value="Carboxypeptidase regulatory domain-like"/>
    <property type="match status" value="1"/>
</dbReference>
<keyword evidence="2" id="KW-0121">Carboxypeptidase</keyword>
<dbReference type="Proteomes" id="UP000274593">
    <property type="component" value="Chromosome"/>
</dbReference>
<reference evidence="2 3" key="1">
    <citation type="submission" date="2018-09" db="EMBL/GenBank/DDBJ databases">
        <title>Insights into the microbiota of Asian seabass (Lates calcarifer) with tenacibaculosis symptoms and description of sp. nov. Tenacibaculum singaporense.</title>
        <authorList>
            <person name="Miyake S."/>
            <person name="Soh M."/>
            <person name="Azman M.N."/>
            <person name="Ngoh S.Y."/>
            <person name="Orban L."/>
        </authorList>
    </citation>
    <scope>NUCLEOTIDE SEQUENCE [LARGE SCALE GENOMIC DNA]</scope>
    <source>
        <strain evidence="2 3">DSM 106434</strain>
    </source>
</reference>
<dbReference type="InterPro" id="IPR008969">
    <property type="entry name" value="CarboxyPept-like_regulatory"/>
</dbReference>
<accession>A0A3S8R8Q8</accession>
<name>A0A3S8R8Q8_9FLAO</name>
<dbReference type="RefSeq" id="WP_125067921.1">
    <property type="nucleotide sequence ID" value="NZ_CP032548.1"/>
</dbReference>
<evidence type="ECO:0000256" key="1">
    <source>
        <dbReference type="SAM" id="SignalP"/>
    </source>
</evidence>
<organism evidence="2 3">
    <name type="scientific">Tenacibaculum singaporense</name>
    <dbReference type="NCBI Taxonomy" id="2358479"/>
    <lineage>
        <taxon>Bacteria</taxon>
        <taxon>Pseudomonadati</taxon>
        <taxon>Bacteroidota</taxon>
        <taxon>Flavobacteriia</taxon>
        <taxon>Flavobacteriales</taxon>
        <taxon>Flavobacteriaceae</taxon>
        <taxon>Tenacibaculum</taxon>
    </lineage>
</organism>
<protein>
    <submittedName>
        <fullName evidence="2">Carboxypeptidase-like regulatory domain-containing protein</fullName>
    </submittedName>
</protein>
<feature type="chain" id="PRO_5019104796" evidence="1">
    <location>
        <begin position="17"/>
        <end position="299"/>
    </location>
</feature>
<proteinExistence type="predicted"/>
<gene>
    <name evidence="2" type="ORF">D6T69_11830</name>
</gene>
<keyword evidence="3" id="KW-1185">Reference proteome</keyword>
<keyword evidence="1" id="KW-0732">Signal</keyword>
<dbReference type="Pfam" id="PF13715">
    <property type="entry name" value="CarbopepD_reg_2"/>
    <property type="match status" value="1"/>
</dbReference>
<keyword evidence="2" id="KW-0645">Protease</keyword>
<keyword evidence="2" id="KW-0378">Hydrolase</keyword>
<dbReference type="EMBL" id="CP032548">
    <property type="protein sequence ID" value="AZJ36180.1"/>
    <property type="molecule type" value="Genomic_DNA"/>
</dbReference>
<feature type="signal peptide" evidence="1">
    <location>
        <begin position="1"/>
        <end position="16"/>
    </location>
</feature>
<dbReference type="AlphaFoldDB" id="A0A3S8R8Q8"/>